<dbReference type="EMBL" id="BDJK01000003">
    <property type="protein sequence ID" value="GAV21520.1"/>
    <property type="molecule type" value="Genomic_DNA"/>
</dbReference>
<feature type="transmembrane region" description="Helical" evidence="5">
    <location>
        <begin position="297"/>
        <end position="316"/>
    </location>
</feature>
<dbReference type="RefSeq" id="WP_075857963.1">
    <property type="nucleotide sequence ID" value="NZ_BDJK01000003.1"/>
</dbReference>
<evidence type="ECO:0000313" key="6">
    <source>
        <dbReference type="EMBL" id="GAV21520.1"/>
    </source>
</evidence>
<feature type="transmembrane region" description="Helical" evidence="5">
    <location>
        <begin position="371"/>
        <end position="391"/>
    </location>
</feature>
<evidence type="ECO:0000256" key="4">
    <source>
        <dbReference type="ARBA" id="ARBA00023136"/>
    </source>
</evidence>
<keyword evidence="2 5" id="KW-0812">Transmembrane</keyword>
<keyword evidence="7" id="KW-1185">Reference proteome</keyword>
<feature type="transmembrane region" description="Helical" evidence="5">
    <location>
        <begin position="337"/>
        <end position="365"/>
    </location>
</feature>
<gene>
    <name evidence="6" type="ORF">cpu_00300</name>
</gene>
<reference evidence="7" key="1">
    <citation type="submission" date="2016-12" db="EMBL/GenBank/DDBJ databases">
        <title>Draft Genome Sequences od Carboxydothermus pertinax and islandicus, Hydrogenogenic Carboxydotrophic Bacteria.</title>
        <authorList>
            <person name="Fukuyama Y."/>
            <person name="Ohmae K."/>
            <person name="Yoneda Y."/>
            <person name="Yoshida T."/>
            <person name="Sako Y."/>
        </authorList>
    </citation>
    <scope>NUCLEOTIDE SEQUENCE [LARGE SCALE GENOMIC DNA]</scope>
    <source>
        <strain evidence="7">Ug1</strain>
    </source>
</reference>
<dbReference type="Pfam" id="PF13520">
    <property type="entry name" value="AA_permease_2"/>
    <property type="match status" value="1"/>
</dbReference>
<dbReference type="Gene3D" id="1.20.1740.10">
    <property type="entry name" value="Amino acid/polyamine transporter I"/>
    <property type="match status" value="1"/>
</dbReference>
<dbReference type="AlphaFoldDB" id="A0A1L8CRI0"/>
<keyword evidence="4 5" id="KW-0472">Membrane</keyword>
<feature type="transmembrane region" description="Helical" evidence="5">
    <location>
        <begin position="403"/>
        <end position="425"/>
    </location>
</feature>
<dbReference type="InterPro" id="IPR053153">
    <property type="entry name" value="APC_K+_Transporter"/>
</dbReference>
<dbReference type="PANTHER" id="PTHR47704:SF1">
    <property type="entry name" value="POTASSIUM TRANSPORTER KIMA"/>
    <property type="match status" value="1"/>
</dbReference>
<feature type="transmembrane region" description="Helical" evidence="5">
    <location>
        <begin position="209"/>
        <end position="231"/>
    </location>
</feature>
<keyword evidence="3 5" id="KW-1133">Transmembrane helix</keyword>
<accession>A0A1L8CRI0</accession>
<evidence type="ECO:0000256" key="3">
    <source>
        <dbReference type="ARBA" id="ARBA00022989"/>
    </source>
</evidence>
<sequence length="611" mass="67008">MPYKLKEILIGSPLRTEKIAEERLTKVKALAIFSSDALSSVAYATEEILLVLIAAGPLALHFSLPISIAILVLLSILTLSYRQAILAYPNGGGAYVVSSENLGPVPGLIAGSALLVDYVLTVAVSVSSGIAAITSAFPSLYPYRVVLAVITVLFITLINLRGVRESGSFFAIPTYVFIFTFLILIGVGTFKLLTGHLTPLPPASLGSSFAPLTLFLLLKAFSSGCTALTGVETISNGVPAFFPPEDKNARTTMVWMAVLLGVLFFGITYLAYRLNITPKEGETVVSQIARLIFGKNLFYYLVQASTALILFLAANSSFNGFPRLSCLMAKDGYLPRILSFLGTRLVFSQGIMVLGIISSLLIIIFKGDTHALIPLYAVGVFVSFTLMQASLIKHWYKTKESGWKINIVINSIGAIATGIASIIIAATKFLGGAWIVIVVIPLMIYGFLKIKRHYTAIADQLRVVTIPEGLWESETQSPLVIIPVASFNKVVLNAIKYARSISDEVIAVNIVFDPESKTKIEEKWEKFKVPAKLVVITSAYRDVYGPVLRFINHMEHRAVEKGRFVMVVIPEFVPHKWWHFILHNQTGFKLKTLLLFRKNVLVTSVPYHLTD</sequence>
<dbReference type="OrthoDB" id="9759676at2"/>
<evidence type="ECO:0000256" key="2">
    <source>
        <dbReference type="ARBA" id="ARBA00022692"/>
    </source>
</evidence>
<dbReference type="PANTHER" id="PTHR47704">
    <property type="entry name" value="POTASSIUM TRANSPORTER KIMA"/>
    <property type="match status" value="1"/>
</dbReference>
<dbReference type="GO" id="GO:0022857">
    <property type="term" value="F:transmembrane transporter activity"/>
    <property type="evidence" value="ECO:0007669"/>
    <property type="project" value="InterPro"/>
</dbReference>
<feature type="transmembrane region" description="Helical" evidence="5">
    <location>
        <begin position="167"/>
        <end position="189"/>
    </location>
</feature>
<feature type="transmembrane region" description="Helical" evidence="5">
    <location>
        <begin position="431"/>
        <end position="448"/>
    </location>
</feature>
<evidence type="ECO:0000256" key="1">
    <source>
        <dbReference type="ARBA" id="ARBA00004141"/>
    </source>
</evidence>
<protein>
    <submittedName>
        <fullName evidence="6">Amino acid permease</fullName>
    </submittedName>
</protein>
<feature type="transmembrane region" description="Helical" evidence="5">
    <location>
        <begin position="252"/>
        <end position="272"/>
    </location>
</feature>
<name>A0A1L8CRI0_9THEO</name>
<feature type="transmembrane region" description="Helical" evidence="5">
    <location>
        <begin position="48"/>
        <end position="74"/>
    </location>
</feature>
<dbReference type="STRING" id="870242.cpu_00300"/>
<proteinExistence type="predicted"/>
<dbReference type="GO" id="GO:0016020">
    <property type="term" value="C:membrane"/>
    <property type="evidence" value="ECO:0007669"/>
    <property type="project" value="UniProtKB-SubCell"/>
</dbReference>
<organism evidence="6 7">
    <name type="scientific">Carboxydothermus pertinax</name>
    <dbReference type="NCBI Taxonomy" id="870242"/>
    <lineage>
        <taxon>Bacteria</taxon>
        <taxon>Bacillati</taxon>
        <taxon>Bacillota</taxon>
        <taxon>Clostridia</taxon>
        <taxon>Thermoanaerobacterales</taxon>
        <taxon>Thermoanaerobacteraceae</taxon>
        <taxon>Carboxydothermus</taxon>
    </lineage>
</organism>
<comment type="caution">
    <text evidence="6">The sequence shown here is derived from an EMBL/GenBank/DDBJ whole genome shotgun (WGS) entry which is preliminary data.</text>
</comment>
<comment type="subcellular location">
    <subcellularLocation>
        <location evidence="1">Membrane</location>
        <topology evidence="1">Multi-pass membrane protein</topology>
    </subcellularLocation>
</comment>
<feature type="transmembrane region" description="Helical" evidence="5">
    <location>
        <begin position="143"/>
        <end position="160"/>
    </location>
</feature>
<dbReference type="Proteomes" id="UP000187485">
    <property type="component" value="Unassembled WGS sequence"/>
</dbReference>
<evidence type="ECO:0000256" key="5">
    <source>
        <dbReference type="SAM" id="Phobius"/>
    </source>
</evidence>
<dbReference type="InterPro" id="IPR002293">
    <property type="entry name" value="AA/rel_permease1"/>
</dbReference>
<evidence type="ECO:0000313" key="7">
    <source>
        <dbReference type="Proteomes" id="UP000187485"/>
    </source>
</evidence>